<evidence type="ECO:0000313" key="2">
    <source>
        <dbReference type="EMBL" id="AFK51161.1"/>
    </source>
</evidence>
<dbReference type="PANTHER" id="PTHR23419">
    <property type="entry name" value="DIVALENT CATION TOLERANCE CUTA-RELATED"/>
    <property type="match status" value="1"/>
</dbReference>
<organism evidence="2 3">
    <name type="scientific">Thermogladius calderae (strain DSM 22663 / VKM B-2946 / 1633)</name>
    <dbReference type="NCBI Taxonomy" id="1184251"/>
    <lineage>
        <taxon>Archaea</taxon>
        <taxon>Thermoproteota</taxon>
        <taxon>Thermoprotei</taxon>
        <taxon>Desulfurococcales</taxon>
        <taxon>Desulfurococcaceae</taxon>
        <taxon>Thermogladius</taxon>
    </lineage>
</organism>
<dbReference type="SUPFAM" id="SSF54913">
    <property type="entry name" value="GlnB-like"/>
    <property type="match status" value="1"/>
</dbReference>
<dbReference type="InParanoid" id="I3TEH3"/>
<dbReference type="EMBL" id="CP003531">
    <property type="protein sequence ID" value="AFK51161.1"/>
    <property type="molecule type" value="Genomic_DNA"/>
</dbReference>
<reference evidence="2 3" key="1">
    <citation type="journal article" date="2012" name="J. Bacteriol.">
        <title>Complete genome sequence of the hyperthermophilic cellulolytic Crenarchaeon 'Thermogladius cellulolyticus' 1633.</title>
        <authorList>
            <person name="Mardanov A.V."/>
            <person name="Kochetkova T.V."/>
            <person name="Beletsky A.V."/>
            <person name="Bonch-Osmolovskaya E.A."/>
            <person name="Ravin N.V."/>
            <person name="Skryabin K.G."/>
        </authorList>
    </citation>
    <scope>NUCLEOTIDE SEQUENCE [LARGE SCALE GENOMIC DNA]</scope>
    <source>
        <strain evidence="3">DSM 22663 / VKM B-2946 / 1633</strain>
    </source>
</reference>
<dbReference type="InterPro" id="IPR011322">
    <property type="entry name" value="N-reg_PII-like_a/b"/>
</dbReference>
<dbReference type="GeneID" id="13013052"/>
<comment type="similarity">
    <text evidence="1">Belongs to the CutA family.</text>
</comment>
<dbReference type="STRING" id="1184251.TCELL_0737"/>
<dbReference type="AlphaFoldDB" id="I3TEH3"/>
<dbReference type="Pfam" id="PF03091">
    <property type="entry name" value="CutA1"/>
    <property type="match status" value="1"/>
</dbReference>
<dbReference type="RefSeq" id="WP_014737411.1">
    <property type="nucleotide sequence ID" value="NC_017954.1"/>
</dbReference>
<dbReference type="OrthoDB" id="8015at2157"/>
<protein>
    <submittedName>
        <fullName evidence="2">CutA1 divalent ion tolerance protein</fullName>
    </submittedName>
</protein>
<dbReference type="Gene3D" id="3.30.70.120">
    <property type="match status" value="1"/>
</dbReference>
<dbReference type="PANTHER" id="PTHR23419:SF8">
    <property type="entry name" value="FI09726P"/>
    <property type="match status" value="1"/>
</dbReference>
<dbReference type="InterPro" id="IPR015867">
    <property type="entry name" value="N-reg_PII/ATP_PRibTrfase_C"/>
</dbReference>
<evidence type="ECO:0000313" key="3">
    <source>
        <dbReference type="Proteomes" id="UP000005270"/>
    </source>
</evidence>
<keyword evidence="3" id="KW-1185">Reference proteome</keyword>
<dbReference type="HOGENOM" id="CLU_098807_3_1_2"/>
<dbReference type="GO" id="GO:0005507">
    <property type="term" value="F:copper ion binding"/>
    <property type="evidence" value="ECO:0007669"/>
    <property type="project" value="TreeGrafter"/>
</dbReference>
<gene>
    <name evidence="2" type="ordered locus">TCELL_0737</name>
</gene>
<dbReference type="InterPro" id="IPR004323">
    <property type="entry name" value="Ion_tolerance_CutA"/>
</dbReference>
<dbReference type="Proteomes" id="UP000005270">
    <property type="component" value="Chromosome"/>
</dbReference>
<accession>I3TEH3</accession>
<dbReference type="GO" id="GO:0010038">
    <property type="term" value="P:response to metal ion"/>
    <property type="evidence" value="ECO:0007669"/>
    <property type="project" value="InterPro"/>
</dbReference>
<evidence type="ECO:0000256" key="1">
    <source>
        <dbReference type="ARBA" id="ARBA00010169"/>
    </source>
</evidence>
<dbReference type="KEGG" id="thg:TCELL_0737"/>
<sequence length="107" mass="12037">MRGGWVVVLTTAATREEAERIARALLEEKLVACVNIVDAVKSLYWWRGAIETSNEVLLVAKTRADKLPAVERTVKTLHSYEVPEIIALPVVSGSDEYLEWLDQSIRE</sequence>
<name>I3TEH3_THEC1</name>
<proteinExistence type="inferred from homology"/>
<dbReference type="eggNOG" id="arCOG04231">
    <property type="taxonomic scope" value="Archaea"/>
</dbReference>